<dbReference type="EMBL" id="CM042049">
    <property type="protein sequence ID" value="KAI3746394.1"/>
    <property type="molecule type" value="Genomic_DNA"/>
</dbReference>
<proteinExistence type="predicted"/>
<reference evidence="1 2" key="2">
    <citation type="journal article" date="2022" name="Mol. Ecol. Resour.">
        <title>The genomes of chicory, endive, great burdock and yacon provide insights into Asteraceae paleo-polyploidization history and plant inulin production.</title>
        <authorList>
            <person name="Fan W."/>
            <person name="Wang S."/>
            <person name="Wang H."/>
            <person name="Wang A."/>
            <person name="Jiang F."/>
            <person name="Liu H."/>
            <person name="Zhao H."/>
            <person name="Xu D."/>
            <person name="Zhang Y."/>
        </authorList>
    </citation>
    <scope>NUCLEOTIDE SEQUENCE [LARGE SCALE GENOMIC DNA]</scope>
    <source>
        <strain evidence="2">cv. Niubang</strain>
    </source>
</reference>
<sequence length="178" mass="19651">MNEASLIAAKEIFKQLKHSLFPNSDDELGPNGESPKSPHHFSVDPHDGFSDSLNVNILDNMGTPLVFSVPLITSIPEGTSSAEDPMKELVPTLDNLADKIEDLSKVDDTQAKIFTAKVDSSSHSLMVVVSVLKETSVIDPEDHDDEDAVDPEDRDDDDEEEDEEREEDDDDDFIVTKV</sequence>
<comment type="caution">
    <text evidence="1">The sequence shown here is derived from an EMBL/GenBank/DDBJ whole genome shotgun (WGS) entry which is preliminary data.</text>
</comment>
<gene>
    <name evidence="1" type="ORF">L6452_08826</name>
</gene>
<evidence type="ECO:0000313" key="1">
    <source>
        <dbReference type="EMBL" id="KAI3746394.1"/>
    </source>
</evidence>
<evidence type="ECO:0000313" key="2">
    <source>
        <dbReference type="Proteomes" id="UP001055879"/>
    </source>
</evidence>
<accession>A0ACB9DIA4</accession>
<keyword evidence="2" id="KW-1185">Reference proteome</keyword>
<protein>
    <submittedName>
        <fullName evidence="1">Uncharacterized protein</fullName>
    </submittedName>
</protein>
<name>A0ACB9DIA4_ARCLA</name>
<reference evidence="2" key="1">
    <citation type="journal article" date="2022" name="Mol. Ecol. Resour.">
        <title>The genomes of chicory, endive, great burdock and yacon provide insights into Asteraceae palaeo-polyploidization history and plant inulin production.</title>
        <authorList>
            <person name="Fan W."/>
            <person name="Wang S."/>
            <person name="Wang H."/>
            <person name="Wang A."/>
            <person name="Jiang F."/>
            <person name="Liu H."/>
            <person name="Zhao H."/>
            <person name="Xu D."/>
            <person name="Zhang Y."/>
        </authorList>
    </citation>
    <scope>NUCLEOTIDE SEQUENCE [LARGE SCALE GENOMIC DNA]</scope>
    <source>
        <strain evidence="2">cv. Niubang</strain>
    </source>
</reference>
<organism evidence="1 2">
    <name type="scientific">Arctium lappa</name>
    <name type="common">Greater burdock</name>
    <name type="synonym">Lappa major</name>
    <dbReference type="NCBI Taxonomy" id="4217"/>
    <lineage>
        <taxon>Eukaryota</taxon>
        <taxon>Viridiplantae</taxon>
        <taxon>Streptophyta</taxon>
        <taxon>Embryophyta</taxon>
        <taxon>Tracheophyta</taxon>
        <taxon>Spermatophyta</taxon>
        <taxon>Magnoliopsida</taxon>
        <taxon>eudicotyledons</taxon>
        <taxon>Gunneridae</taxon>
        <taxon>Pentapetalae</taxon>
        <taxon>asterids</taxon>
        <taxon>campanulids</taxon>
        <taxon>Asterales</taxon>
        <taxon>Asteraceae</taxon>
        <taxon>Carduoideae</taxon>
        <taxon>Cardueae</taxon>
        <taxon>Arctiinae</taxon>
        <taxon>Arctium</taxon>
    </lineage>
</organism>
<dbReference type="Proteomes" id="UP001055879">
    <property type="component" value="Linkage Group LG03"/>
</dbReference>